<evidence type="ECO:0000313" key="2">
    <source>
        <dbReference type="EMBL" id="NEK86798.1"/>
    </source>
</evidence>
<dbReference type="EMBL" id="JAAGWG010000019">
    <property type="protein sequence ID" value="NEK86798.1"/>
    <property type="molecule type" value="Genomic_DNA"/>
</dbReference>
<organism evidence="2 3">
    <name type="scientific">Blastococcus saxobsidens</name>
    <dbReference type="NCBI Taxonomy" id="138336"/>
    <lineage>
        <taxon>Bacteria</taxon>
        <taxon>Bacillati</taxon>
        <taxon>Actinomycetota</taxon>
        <taxon>Actinomycetes</taxon>
        <taxon>Geodermatophilales</taxon>
        <taxon>Geodermatophilaceae</taxon>
        <taxon>Blastococcus</taxon>
    </lineage>
</organism>
<name>A0A6L9W495_9ACTN</name>
<dbReference type="GO" id="GO:0004527">
    <property type="term" value="F:exonuclease activity"/>
    <property type="evidence" value="ECO:0007669"/>
    <property type="project" value="UniProtKB-KW"/>
</dbReference>
<dbReference type="AlphaFoldDB" id="A0A6L9W495"/>
<dbReference type="InterPro" id="IPR048667">
    <property type="entry name" value="Imm5-like"/>
</dbReference>
<sequence length="178" mass="18556">MVVGGNDIELSAEDLRVVVRYAVEAAVEVLPLVEQDHPTDLRARAAVDAAWAFVLGAERTNLQRSTAVEAHRAARSATSEAAAHAARAAGDAAAAAYLHPLAKATQVGHILGSAARAARAAEAAAGDDPSVGDEWIERARRRATPRLVEVLRRYPSAPTGAGRVARLLSALDTGLRSG</sequence>
<comment type="caution">
    <text evidence="2">The sequence shown here is derived from an EMBL/GenBank/DDBJ whole genome shotgun (WGS) entry which is preliminary data.</text>
</comment>
<evidence type="ECO:0000259" key="1">
    <source>
        <dbReference type="Pfam" id="PF21805"/>
    </source>
</evidence>
<keyword evidence="2" id="KW-0540">Nuclease</keyword>
<reference evidence="2 3" key="1">
    <citation type="submission" date="2019-12" db="EMBL/GenBank/DDBJ databases">
        <title>the WGS of Blastococcus saxobsidens 67B17.</title>
        <authorList>
            <person name="Jiang Z."/>
        </authorList>
    </citation>
    <scope>NUCLEOTIDE SEQUENCE [LARGE SCALE GENOMIC DNA]</scope>
    <source>
        <strain evidence="2 3">67B17</strain>
    </source>
</reference>
<keyword evidence="2" id="KW-0269">Exonuclease</keyword>
<keyword evidence="2" id="KW-0378">Hydrolase</keyword>
<dbReference type="RefSeq" id="WP_163206113.1">
    <property type="nucleotide sequence ID" value="NZ_JAAGWG010000019.1"/>
</dbReference>
<evidence type="ECO:0000313" key="3">
    <source>
        <dbReference type="Proteomes" id="UP000479241"/>
    </source>
</evidence>
<proteinExistence type="predicted"/>
<accession>A0A6L9W495</accession>
<feature type="domain" description="Imm-5-like" evidence="1">
    <location>
        <begin position="11"/>
        <end position="127"/>
    </location>
</feature>
<dbReference type="Proteomes" id="UP000479241">
    <property type="component" value="Unassembled WGS sequence"/>
</dbReference>
<dbReference type="Pfam" id="PF21805">
    <property type="entry name" value="Imm5_like"/>
    <property type="match status" value="1"/>
</dbReference>
<gene>
    <name evidence="2" type="ORF">GCU60_13690</name>
</gene>
<protein>
    <submittedName>
        <fullName evidence="2">Exonuclease SbcC</fullName>
    </submittedName>
</protein>